<evidence type="ECO:0000256" key="1">
    <source>
        <dbReference type="SAM" id="MobiDB-lite"/>
    </source>
</evidence>
<sequence length="368" mass="42702">MRNNNERSDNSQRVKKPVKKKMPTSIHRQKVWIDTKIVNMECGHGNNYAEYGLFYDDRPPDDIHDIDSNTENIWKNTNKACFAGLLSRLYEKNDKYNRIFCTIYLKAPADKKDRLYNPNTNILLSIEECIRWIQLAKEYKLLPDYVDENLIEMFDTPIKVGGKEKYTCYAHNAAGKGTVVLDLTDLTQAQLYLYISTVRNLREDPGFVRAALYFTDRCKMNFYAAYVFASCVAMNTTGHHTIEAYRPYGAIKQEIGEKTDIYKAARTKLSDIEALTANVSWMISLQRFTKNPKKHDEHSVYQCMHNFRCSSTINKISKICTKINIYEALDPDIIKAIMAISDTTAEEYIDKFIEKKPRIKYKEATSEE</sequence>
<name>A0A0F9RIC2_9ZZZZ</name>
<feature type="compositionally biased region" description="Basic and acidic residues" evidence="1">
    <location>
        <begin position="1"/>
        <end position="12"/>
    </location>
</feature>
<feature type="region of interest" description="Disordered" evidence="1">
    <location>
        <begin position="1"/>
        <end position="22"/>
    </location>
</feature>
<feature type="compositionally biased region" description="Basic residues" evidence="1">
    <location>
        <begin position="13"/>
        <end position="22"/>
    </location>
</feature>
<evidence type="ECO:0000313" key="2">
    <source>
        <dbReference type="EMBL" id="KKN17033.1"/>
    </source>
</evidence>
<dbReference type="EMBL" id="LAZR01003562">
    <property type="protein sequence ID" value="KKN17033.1"/>
    <property type="molecule type" value="Genomic_DNA"/>
</dbReference>
<organism evidence="2">
    <name type="scientific">marine sediment metagenome</name>
    <dbReference type="NCBI Taxonomy" id="412755"/>
    <lineage>
        <taxon>unclassified sequences</taxon>
        <taxon>metagenomes</taxon>
        <taxon>ecological metagenomes</taxon>
    </lineage>
</organism>
<proteinExistence type="predicted"/>
<dbReference type="AlphaFoldDB" id="A0A0F9RIC2"/>
<protein>
    <submittedName>
        <fullName evidence="2">Uncharacterized protein</fullName>
    </submittedName>
</protein>
<comment type="caution">
    <text evidence="2">The sequence shown here is derived from an EMBL/GenBank/DDBJ whole genome shotgun (WGS) entry which is preliminary data.</text>
</comment>
<accession>A0A0F9RIC2</accession>
<gene>
    <name evidence="2" type="ORF">LCGC14_0969820</name>
</gene>
<reference evidence="2" key="1">
    <citation type="journal article" date="2015" name="Nature">
        <title>Complex archaea that bridge the gap between prokaryotes and eukaryotes.</title>
        <authorList>
            <person name="Spang A."/>
            <person name="Saw J.H."/>
            <person name="Jorgensen S.L."/>
            <person name="Zaremba-Niedzwiedzka K."/>
            <person name="Martijn J."/>
            <person name="Lind A.E."/>
            <person name="van Eijk R."/>
            <person name="Schleper C."/>
            <person name="Guy L."/>
            <person name="Ettema T.J."/>
        </authorList>
    </citation>
    <scope>NUCLEOTIDE SEQUENCE</scope>
</reference>